<name>A0A485LAL2_9STRA</name>
<dbReference type="AlphaFoldDB" id="A0A485LAL2"/>
<sequence length="708" mass="76257">MTCDDDTQETNPLNALDAGNHPGSREQSTPETLPIDENVLSPFAPEHGAQTIDDDMVTCGEETNEEKPLSSMAVGVGGNSGSLEQNTPTQLTINVSELQSNEPVQVDESIDDNMVVNDKEGNEKNQFSSLVVDVSGQSQSPQPNALVPLSINDCELSSCDEPIACDDERKGTCSPKPNELNSCEYLNSHQQNSPLSPSIDVSESAINEQDKNDEPIGADSIKSCASPEIFNSEKSSDTQETKGSVSLEVEGQSPEQRTPITSNAEGVPSGCDLTSEETTQNHTMDCDENTKESILVGHERHSAKMGPISPKCNEMEVAPSSTAQLNTESTESKLKFKHEIEFNRNERVESPKHSLVALPCQDISTSSRVSKNVENGAQEQNKIEPVISIDKLTCQQMQEPMNIGITALTDKISAQGDVSMQEECVKNELLLTNALVACETSCNQVEDLAEGSKNVVVKDHDKKIGEIDTEADDEKVPKYSPQQLGNCATMQDSFVDDTMPTDIPAQSRLDIEATPNKEAAHSDGHIVGDQSVCHLPKCRTPSNMTGGQYPETKNSVIDGEILPLGNENKHPMQCIMNKNKRPATPGHGLRHSSKRTAATPPCASGVASPYPSRPSVASKEVSSISTTASLNSSPFGIFLDNKEVMLYTPSPGGRFPRKAKLSTGQSTGKSRKKRIFPDSDKENINPNATSANVSACGSCDSKRARTVL</sequence>
<feature type="region of interest" description="Disordered" evidence="1">
    <location>
        <begin position="1"/>
        <end position="39"/>
    </location>
</feature>
<dbReference type="Proteomes" id="UP000332933">
    <property type="component" value="Unassembled WGS sequence"/>
</dbReference>
<dbReference type="EMBL" id="VJMH01006400">
    <property type="protein sequence ID" value="KAF0689974.1"/>
    <property type="molecule type" value="Genomic_DNA"/>
</dbReference>
<feature type="region of interest" description="Disordered" evidence="1">
    <location>
        <begin position="649"/>
        <end position="708"/>
    </location>
</feature>
<evidence type="ECO:0000313" key="2">
    <source>
        <dbReference type="EMBL" id="KAF0689974.1"/>
    </source>
</evidence>
<evidence type="ECO:0000313" key="3">
    <source>
        <dbReference type="EMBL" id="VFT95353.1"/>
    </source>
</evidence>
<proteinExistence type="predicted"/>
<feature type="compositionally biased region" description="Polar residues" evidence="1">
    <location>
        <begin position="179"/>
        <end position="207"/>
    </location>
</feature>
<protein>
    <submittedName>
        <fullName evidence="3">Aste57867_18618 protein</fullName>
    </submittedName>
</protein>
<evidence type="ECO:0000313" key="4">
    <source>
        <dbReference type="Proteomes" id="UP000332933"/>
    </source>
</evidence>
<evidence type="ECO:0000256" key="1">
    <source>
        <dbReference type="SAM" id="MobiDB-lite"/>
    </source>
</evidence>
<reference evidence="2" key="2">
    <citation type="submission" date="2019-06" db="EMBL/GenBank/DDBJ databases">
        <title>Genomics analysis of Aphanomyces spp. identifies a new class of oomycete effector associated with host adaptation.</title>
        <authorList>
            <person name="Gaulin E."/>
        </authorList>
    </citation>
    <scope>NUCLEOTIDE SEQUENCE</scope>
    <source>
        <strain evidence="2">CBS 578.67</strain>
    </source>
</reference>
<organism evidence="3 4">
    <name type="scientific">Aphanomyces stellatus</name>
    <dbReference type="NCBI Taxonomy" id="120398"/>
    <lineage>
        <taxon>Eukaryota</taxon>
        <taxon>Sar</taxon>
        <taxon>Stramenopiles</taxon>
        <taxon>Oomycota</taxon>
        <taxon>Saprolegniomycetes</taxon>
        <taxon>Saprolegniales</taxon>
        <taxon>Verrucalvaceae</taxon>
        <taxon>Aphanomyces</taxon>
    </lineage>
</organism>
<feature type="region of interest" description="Disordered" evidence="1">
    <location>
        <begin position="578"/>
        <end position="616"/>
    </location>
</feature>
<feature type="region of interest" description="Disordered" evidence="1">
    <location>
        <begin position="61"/>
        <end position="86"/>
    </location>
</feature>
<accession>A0A485LAL2</accession>
<dbReference type="EMBL" id="CAADRA010006421">
    <property type="protein sequence ID" value="VFT95353.1"/>
    <property type="molecule type" value="Genomic_DNA"/>
</dbReference>
<feature type="compositionally biased region" description="Polar residues" evidence="1">
    <location>
        <begin position="684"/>
        <end position="695"/>
    </location>
</feature>
<gene>
    <name evidence="3" type="primary">Aste57867_18618</name>
    <name evidence="2" type="ORF">As57867_018556</name>
    <name evidence="3" type="ORF">ASTE57867_18618</name>
</gene>
<feature type="compositionally biased region" description="Polar residues" evidence="1">
    <location>
        <begin position="253"/>
        <end position="264"/>
    </location>
</feature>
<feature type="region of interest" description="Disordered" evidence="1">
    <location>
        <begin position="165"/>
        <end position="283"/>
    </location>
</feature>
<keyword evidence="4" id="KW-1185">Reference proteome</keyword>
<reference evidence="3 4" key="1">
    <citation type="submission" date="2019-03" db="EMBL/GenBank/DDBJ databases">
        <authorList>
            <person name="Gaulin E."/>
            <person name="Dumas B."/>
        </authorList>
    </citation>
    <scope>NUCLEOTIDE SEQUENCE [LARGE SCALE GENOMIC DNA]</scope>
    <source>
        <strain evidence="3">CBS 568.67</strain>
    </source>
</reference>
<dbReference type="OrthoDB" id="10312196at2759"/>